<keyword evidence="6 7" id="KW-0472">Membrane</keyword>
<evidence type="ECO:0000313" key="10">
    <source>
        <dbReference type="Proteomes" id="UP000316747"/>
    </source>
</evidence>
<organism evidence="9 10">
    <name type="scientific">Humibacillus xanthopallidus</name>
    <dbReference type="NCBI Taxonomy" id="412689"/>
    <lineage>
        <taxon>Bacteria</taxon>
        <taxon>Bacillati</taxon>
        <taxon>Actinomycetota</taxon>
        <taxon>Actinomycetes</taxon>
        <taxon>Micrococcales</taxon>
        <taxon>Intrasporangiaceae</taxon>
        <taxon>Humibacillus</taxon>
    </lineage>
</organism>
<reference evidence="9 10" key="1">
    <citation type="submission" date="2019-06" db="EMBL/GenBank/DDBJ databases">
        <title>Genome sequencing of plant associated microbes to promote plant fitness in Sorghum bicolor and Oryza sativa.</title>
        <authorList>
            <person name="Coleman-Derr D."/>
        </authorList>
    </citation>
    <scope>NUCLEOTIDE SEQUENCE [LARGE SCALE GENOMIC DNA]</scope>
    <source>
        <strain evidence="9 10">KV-663</strain>
    </source>
</reference>
<proteinExistence type="inferred from homology"/>
<comment type="similarity">
    <text evidence="2 7">Belongs to the DedA family.</text>
</comment>
<dbReference type="PANTHER" id="PTHR30353:SF0">
    <property type="entry name" value="TRANSMEMBRANE PROTEIN"/>
    <property type="match status" value="1"/>
</dbReference>
<gene>
    <name evidence="9" type="ORF">FBY41_3170</name>
</gene>
<feature type="transmembrane region" description="Helical" evidence="7">
    <location>
        <begin position="175"/>
        <end position="193"/>
    </location>
</feature>
<evidence type="ECO:0000256" key="7">
    <source>
        <dbReference type="RuleBase" id="RU367016"/>
    </source>
</evidence>
<keyword evidence="5 7" id="KW-1133">Transmembrane helix</keyword>
<feature type="transmembrane region" description="Helical" evidence="7">
    <location>
        <begin position="28"/>
        <end position="50"/>
    </location>
</feature>
<dbReference type="GO" id="GO:0005886">
    <property type="term" value="C:plasma membrane"/>
    <property type="evidence" value="ECO:0007669"/>
    <property type="project" value="UniProtKB-SubCell"/>
</dbReference>
<comment type="subcellular location">
    <subcellularLocation>
        <location evidence="1 7">Cell membrane</location>
        <topology evidence="1 7">Multi-pass membrane protein</topology>
    </subcellularLocation>
</comment>
<keyword evidence="3 7" id="KW-1003">Cell membrane</keyword>
<evidence type="ECO:0000256" key="4">
    <source>
        <dbReference type="ARBA" id="ARBA00022692"/>
    </source>
</evidence>
<keyword evidence="10" id="KW-1185">Reference proteome</keyword>
<feature type="transmembrane region" description="Helical" evidence="7">
    <location>
        <begin position="146"/>
        <end position="169"/>
    </location>
</feature>
<evidence type="ECO:0000256" key="6">
    <source>
        <dbReference type="ARBA" id="ARBA00023136"/>
    </source>
</evidence>
<evidence type="ECO:0000256" key="3">
    <source>
        <dbReference type="ARBA" id="ARBA00022475"/>
    </source>
</evidence>
<evidence type="ECO:0000313" key="9">
    <source>
        <dbReference type="EMBL" id="TQM57835.1"/>
    </source>
</evidence>
<evidence type="ECO:0000256" key="1">
    <source>
        <dbReference type="ARBA" id="ARBA00004651"/>
    </source>
</evidence>
<comment type="caution">
    <text evidence="7">Lacks conserved residue(s) required for the propagation of feature annotation.</text>
</comment>
<dbReference type="EMBL" id="VFPM01000003">
    <property type="protein sequence ID" value="TQM57835.1"/>
    <property type="molecule type" value="Genomic_DNA"/>
</dbReference>
<evidence type="ECO:0000256" key="5">
    <source>
        <dbReference type="ARBA" id="ARBA00022989"/>
    </source>
</evidence>
<evidence type="ECO:0000256" key="2">
    <source>
        <dbReference type="ARBA" id="ARBA00010792"/>
    </source>
</evidence>
<dbReference type="PANTHER" id="PTHR30353">
    <property type="entry name" value="INNER MEMBRANE PROTEIN DEDA-RELATED"/>
    <property type="match status" value="1"/>
</dbReference>
<feature type="domain" description="VTT" evidence="8">
    <location>
        <begin position="45"/>
        <end position="160"/>
    </location>
</feature>
<dbReference type="InterPro" id="IPR032818">
    <property type="entry name" value="DedA-like"/>
</dbReference>
<name>A0A543HHM9_9MICO</name>
<protein>
    <submittedName>
        <fullName evidence="9">Membrane-associated protein</fullName>
    </submittedName>
</protein>
<dbReference type="InterPro" id="IPR032816">
    <property type="entry name" value="VTT_dom"/>
</dbReference>
<dbReference type="OrthoDB" id="9813426at2"/>
<sequence>MAFCLHCSRLWGRSPCCSWRVAFAESGLLAGFLLPADTLLVSACVLVAAGALQLPVWLSLVAVTLAATAGDQVAYLLGRRLGPGLQQVRGSRFISPERLDGARRLFDRHGAKAVVLSRFMPPARTLTPVLAGVAGMDRRRFLVHNLAGATLWAVVMFGGGSWLGVIPAVSGNLGLILLAVLVISAIPALVSLLSPRSRRWPQSEPCVSRSGSWG</sequence>
<dbReference type="Proteomes" id="UP000316747">
    <property type="component" value="Unassembled WGS sequence"/>
</dbReference>
<comment type="caution">
    <text evidence="9">The sequence shown here is derived from an EMBL/GenBank/DDBJ whole genome shotgun (WGS) entry which is preliminary data.</text>
</comment>
<evidence type="ECO:0000259" key="8">
    <source>
        <dbReference type="Pfam" id="PF09335"/>
    </source>
</evidence>
<keyword evidence="4 7" id="KW-0812">Transmembrane</keyword>
<dbReference type="Pfam" id="PF09335">
    <property type="entry name" value="VTT_dom"/>
    <property type="match status" value="1"/>
</dbReference>
<accession>A0A543HHM9</accession>
<dbReference type="AlphaFoldDB" id="A0A543HHM9"/>